<keyword evidence="1" id="KW-0378">Hydrolase</keyword>
<keyword evidence="4" id="KW-1185">Reference proteome</keyword>
<dbReference type="Gene3D" id="3.40.50.1110">
    <property type="entry name" value="SGNH hydrolase"/>
    <property type="match status" value="1"/>
</dbReference>
<dbReference type="InterPro" id="IPR001087">
    <property type="entry name" value="GDSL"/>
</dbReference>
<proteinExistence type="predicted"/>
<dbReference type="OMA" id="SINWVGY"/>
<dbReference type="AlphaFoldDB" id="W3XNN3"/>
<dbReference type="EMBL" id="KI912109">
    <property type="protein sequence ID" value="ETS87122.1"/>
    <property type="molecule type" value="Genomic_DNA"/>
</dbReference>
<dbReference type="HOGENOM" id="CLU_015101_4_2_1"/>
<feature type="signal peptide" evidence="2">
    <location>
        <begin position="1"/>
        <end position="28"/>
    </location>
</feature>
<dbReference type="SUPFAM" id="SSF52266">
    <property type="entry name" value="SGNH hydrolase"/>
    <property type="match status" value="1"/>
</dbReference>
<protein>
    <recommendedName>
        <fullName evidence="5">Carbohydrate esterase family 16 protein</fullName>
    </recommendedName>
</protein>
<dbReference type="InParanoid" id="W3XNN3"/>
<dbReference type="KEGG" id="pfy:PFICI_00950"/>
<dbReference type="Proteomes" id="UP000030651">
    <property type="component" value="Unassembled WGS sequence"/>
</dbReference>
<reference evidence="4" key="1">
    <citation type="journal article" date="2015" name="BMC Genomics">
        <title>Genomic and transcriptomic analysis of the endophytic fungus Pestalotiopsis fici reveals its lifestyle and high potential for synthesis of natural products.</title>
        <authorList>
            <person name="Wang X."/>
            <person name="Zhang X."/>
            <person name="Liu L."/>
            <person name="Xiang M."/>
            <person name="Wang W."/>
            <person name="Sun X."/>
            <person name="Che Y."/>
            <person name="Guo L."/>
            <person name="Liu G."/>
            <person name="Guo L."/>
            <person name="Wang C."/>
            <person name="Yin W.B."/>
            <person name="Stadler M."/>
            <person name="Zhang X."/>
            <person name="Liu X."/>
        </authorList>
    </citation>
    <scope>NUCLEOTIDE SEQUENCE [LARGE SCALE GENOMIC DNA]</scope>
    <source>
        <strain evidence="4">W106-1 / CGMCC3.15140</strain>
    </source>
</reference>
<evidence type="ECO:0000256" key="1">
    <source>
        <dbReference type="ARBA" id="ARBA00022801"/>
    </source>
</evidence>
<feature type="chain" id="PRO_5004834841" description="Carbohydrate esterase family 16 protein" evidence="2">
    <location>
        <begin position="29"/>
        <end position="275"/>
    </location>
</feature>
<dbReference type="PANTHER" id="PTHR45648:SF22">
    <property type="entry name" value="GDSL LIPASE_ACYLHYDROLASE FAMILY PROTEIN (AFU_ORTHOLOGUE AFUA_4G14700)"/>
    <property type="match status" value="1"/>
</dbReference>
<dbReference type="GeneID" id="19265963"/>
<dbReference type="PANTHER" id="PTHR45648">
    <property type="entry name" value="GDSL LIPASE/ACYLHYDROLASE FAMILY PROTEIN (AFU_ORTHOLOGUE AFUA_4G14700)"/>
    <property type="match status" value="1"/>
</dbReference>
<dbReference type="InterPro" id="IPR036514">
    <property type="entry name" value="SGNH_hydro_sf"/>
</dbReference>
<dbReference type="eggNOG" id="ENOG502S0SQ">
    <property type="taxonomic scope" value="Eukaryota"/>
</dbReference>
<dbReference type="RefSeq" id="XP_007827722.1">
    <property type="nucleotide sequence ID" value="XM_007829531.1"/>
</dbReference>
<dbReference type="OrthoDB" id="1600564at2759"/>
<evidence type="ECO:0000256" key="2">
    <source>
        <dbReference type="SAM" id="SignalP"/>
    </source>
</evidence>
<sequence length="275" mass="30467">MQLHLQVCRFTAYALTLLLLAEVTQVHAEFACFNKLQKLFVFGDSYSRISFNATGPQPSVSNPYGNNGSTSANGPNWVNYITGTYNESLILTYDFALSGAVVNNSIVSSNTRPDLVNEFKVNFVGAYGNASGLFNPERSIFAFWFGINDVNISYNSRGRDTYAEIMASYHELVLQLYGIGARNFLFLYVPPLQRAPVIASGSNASTNIPLMETAVREFNSRIYNMTQTLQTELSDATVFLHDSYATFDKVIDNPGSSQETALLRDTKNYCTSYAG</sequence>
<dbReference type="GO" id="GO:0016788">
    <property type="term" value="F:hydrolase activity, acting on ester bonds"/>
    <property type="evidence" value="ECO:0007669"/>
    <property type="project" value="InterPro"/>
</dbReference>
<dbReference type="STRING" id="1229662.W3XNN3"/>
<accession>W3XNN3</accession>
<dbReference type="Pfam" id="PF00657">
    <property type="entry name" value="Lipase_GDSL"/>
    <property type="match status" value="1"/>
</dbReference>
<name>W3XNN3_PESFW</name>
<gene>
    <name evidence="3" type="ORF">PFICI_00950</name>
</gene>
<dbReference type="InterPro" id="IPR051058">
    <property type="entry name" value="GDSL_Est/Lipase"/>
</dbReference>
<evidence type="ECO:0000313" key="4">
    <source>
        <dbReference type="Proteomes" id="UP000030651"/>
    </source>
</evidence>
<keyword evidence="2" id="KW-0732">Signal</keyword>
<organism evidence="3 4">
    <name type="scientific">Pestalotiopsis fici (strain W106-1 / CGMCC3.15140)</name>
    <dbReference type="NCBI Taxonomy" id="1229662"/>
    <lineage>
        <taxon>Eukaryota</taxon>
        <taxon>Fungi</taxon>
        <taxon>Dikarya</taxon>
        <taxon>Ascomycota</taxon>
        <taxon>Pezizomycotina</taxon>
        <taxon>Sordariomycetes</taxon>
        <taxon>Xylariomycetidae</taxon>
        <taxon>Amphisphaeriales</taxon>
        <taxon>Sporocadaceae</taxon>
        <taxon>Pestalotiopsis</taxon>
    </lineage>
</organism>
<evidence type="ECO:0008006" key="5">
    <source>
        <dbReference type="Google" id="ProtNLM"/>
    </source>
</evidence>
<evidence type="ECO:0000313" key="3">
    <source>
        <dbReference type="EMBL" id="ETS87122.1"/>
    </source>
</evidence>